<organism evidence="7 8">
    <name type="scientific">Ensete ventricosum</name>
    <name type="common">Abyssinian banana</name>
    <name type="synonym">Musa ensete</name>
    <dbReference type="NCBI Taxonomy" id="4639"/>
    <lineage>
        <taxon>Eukaryota</taxon>
        <taxon>Viridiplantae</taxon>
        <taxon>Streptophyta</taxon>
        <taxon>Embryophyta</taxon>
        <taxon>Tracheophyta</taxon>
        <taxon>Spermatophyta</taxon>
        <taxon>Magnoliopsida</taxon>
        <taxon>Liliopsida</taxon>
        <taxon>Zingiberales</taxon>
        <taxon>Musaceae</taxon>
        <taxon>Ensete</taxon>
    </lineage>
</organism>
<evidence type="ECO:0000256" key="6">
    <source>
        <dbReference type="ARBA" id="ARBA00023295"/>
    </source>
</evidence>
<keyword evidence="5" id="KW-0378">Hydrolase</keyword>
<evidence type="ECO:0000256" key="5">
    <source>
        <dbReference type="ARBA" id="ARBA00022801"/>
    </source>
</evidence>
<comment type="catalytic activity">
    <reaction evidence="1">
        <text>Hydrolysis of terminal, non-reducing beta-D-glucosyl residues with release of beta-D-glucose.</text>
        <dbReference type="EC" id="3.2.1.21"/>
    </reaction>
</comment>
<sequence length="127" mass="13972">MENQDGRCTKRLIKRGGINRRRRRTPVGRCGTTILDAEYAGDSLNLTIPEPGPSTIKWFCGAVRCVVVVITGRPVVIEPYLPVMDALVAAGLRRSRRGRRPLRGLRVHGNASSHLVQVGGAAPHERR</sequence>
<dbReference type="GO" id="GO:0008422">
    <property type="term" value="F:beta-glucosidase activity"/>
    <property type="evidence" value="ECO:0007669"/>
    <property type="project" value="UniProtKB-EC"/>
</dbReference>
<keyword evidence="4" id="KW-0732">Signal</keyword>
<dbReference type="InterPro" id="IPR036881">
    <property type="entry name" value="Glyco_hydro_3_C_sf"/>
</dbReference>
<accession>A0A426ZC65</accession>
<evidence type="ECO:0000313" key="7">
    <source>
        <dbReference type="EMBL" id="RRT61585.1"/>
    </source>
</evidence>
<dbReference type="AlphaFoldDB" id="A0A426ZC65"/>
<dbReference type="PANTHER" id="PTHR30620:SF16">
    <property type="entry name" value="LYSOSOMAL BETA GLUCOSIDASE"/>
    <property type="match status" value="1"/>
</dbReference>
<dbReference type="EMBL" id="AMZH03007333">
    <property type="protein sequence ID" value="RRT61585.1"/>
    <property type="molecule type" value="Genomic_DNA"/>
</dbReference>
<keyword evidence="6" id="KW-0326">Glycosidase</keyword>
<dbReference type="Gene3D" id="3.40.50.1700">
    <property type="entry name" value="Glycoside hydrolase family 3 C-terminal domain"/>
    <property type="match status" value="1"/>
</dbReference>
<dbReference type="EC" id="3.2.1.21" evidence="3"/>
<evidence type="ECO:0000256" key="1">
    <source>
        <dbReference type="ARBA" id="ARBA00000448"/>
    </source>
</evidence>
<name>A0A426ZC65_ENSVE</name>
<evidence type="ECO:0000313" key="8">
    <source>
        <dbReference type="Proteomes" id="UP000287651"/>
    </source>
</evidence>
<dbReference type="InterPro" id="IPR051915">
    <property type="entry name" value="Cellulose_Degrad_GH3"/>
</dbReference>
<protein>
    <recommendedName>
        <fullName evidence="3">beta-glucosidase</fullName>
        <ecNumber evidence="3">3.2.1.21</ecNumber>
    </recommendedName>
</protein>
<dbReference type="Proteomes" id="UP000287651">
    <property type="component" value="Unassembled WGS sequence"/>
</dbReference>
<dbReference type="SUPFAM" id="SSF52279">
    <property type="entry name" value="Beta-D-glucan exohydrolase, C-terminal domain"/>
    <property type="match status" value="1"/>
</dbReference>
<proteinExistence type="inferred from homology"/>
<reference evidence="7 8" key="1">
    <citation type="journal article" date="2014" name="Agronomy (Basel)">
        <title>A Draft Genome Sequence for Ensete ventricosum, the Drought-Tolerant Tree Against Hunger.</title>
        <authorList>
            <person name="Harrison J."/>
            <person name="Moore K.A."/>
            <person name="Paszkiewicz K."/>
            <person name="Jones T."/>
            <person name="Grant M."/>
            <person name="Ambacheew D."/>
            <person name="Muzemil S."/>
            <person name="Studholme D.J."/>
        </authorList>
    </citation>
    <scope>NUCLEOTIDE SEQUENCE [LARGE SCALE GENOMIC DNA]</scope>
</reference>
<evidence type="ECO:0000256" key="2">
    <source>
        <dbReference type="ARBA" id="ARBA00005336"/>
    </source>
</evidence>
<dbReference type="GO" id="GO:0009251">
    <property type="term" value="P:glucan catabolic process"/>
    <property type="evidence" value="ECO:0007669"/>
    <property type="project" value="TreeGrafter"/>
</dbReference>
<evidence type="ECO:0000256" key="4">
    <source>
        <dbReference type="ARBA" id="ARBA00022729"/>
    </source>
</evidence>
<comment type="caution">
    <text evidence="7">The sequence shown here is derived from an EMBL/GenBank/DDBJ whole genome shotgun (WGS) entry which is preliminary data.</text>
</comment>
<evidence type="ECO:0000256" key="3">
    <source>
        <dbReference type="ARBA" id="ARBA00012744"/>
    </source>
</evidence>
<gene>
    <name evidence="7" type="ORF">B296_00029861</name>
</gene>
<dbReference type="PANTHER" id="PTHR30620">
    <property type="entry name" value="PERIPLASMIC BETA-GLUCOSIDASE-RELATED"/>
    <property type="match status" value="1"/>
</dbReference>
<comment type="similarity">
    <text evidence="2">Belongs to the glycosyl hydrolase 3 family.</text>
</comment>